<dbReference type="GO" id="GO:0003677">
    <property type="term" value="F:DNA binding"/>
    <property type="evidence" value="ECO:0007669"/>
    <property type="project" value="UniProtKB-KW"/>
</dbReference>
<dbReference type="KEGG" id="cazo:G3A45_00210"/>
<reference evidence="5 6" key="1">
    <citation type="submission" date="2020-02" db="EMBL/GenBank/DDBJ databases">
        <title>Thermophilic hydrogen producing bacteria, Caloranaerobacter azorensis.</title>
        <authorList>
            <person name="Baek K."/>
        </authorList>
    </citation>
    <scope>NUCLEOTIDE SEQUENCE [LARGE SCALE GENOMIC DNA]</scope>
    <source>
        <strain evidence="5 6">T3-1</strain>
    </source>
</reference>
<keyword evidence="3" id="KW-0233">DNA recombination</keyword>
<accession>A0A6P1YJW5</accession>
<evidence type="ECO:0000259" key="4">
    <source>
        <dbReference type="PROSITE" id="PS51898"/>
    </source>
</evidence>
<keyword evidence="2" id="KW-0238">DNA-binding</keyword>
<dbReference type="InterPro" id="IPR013762">
    <property type="entry name" value="Integrase-like_cat_sf"/>
</dbReference>
<dbReference type="GO" id="GO:0006310">
    <property type="term" value="P:DNA recombination"/>
    <property type="evidence" value="ECO:0007669"/>
    <property type="project" value="UniProtKB-KW"/>
</dbReference>
<dbReference type="PANTHER" id="PTHR30349">
    <property type="entry name" value="PHAGE INTEGRASE-RELATED"/>
    <property type="match status" value="1"/>
</dbReference>
<dbReference type="CDD" id="cd00397">
    <property type="entry name" value="DNA_BRE_C"/>
    <property type="match status" value="1"/>
</dbReference>
<dbReference type="InterPro" id="IPR002104">
    <property type="entry name" value="Integrase_catalytic"/>
</dbReference>
<dbReference type="Proteomes" id="UP000464452">
    <property type="component" value="Chromosome"/>
</dbReference>
<evidence type="ECO:0000256" key="1">
    <source>
        <dbReference type="ARBA" id="ARBA00008857"/>
    </source>
</evidence>
<dbReference type="PANTHER" id="PTHR30349:SF41">
    <property type="entry name" value="INTEGRASE_RECOMBINASE PROTEIN MJ0367-RELATED"/>
    <property type="match status" value="1"/>
</dbReference>
<dbReference type="InterPro" id="IPR050090">
    <property type="entry name" value="Tyrosine_recombinase_XerCD"/>
</dbReference>
<comment type="similarity">
    <text evidence="1">Belongs to the 'phage' integrase family.</text>
</comment>
<sequence length="597" mass="70342">MTKAQKKLFEVLKIEKNRDKKYGDICKLAGYKSFGPWYKAIKDKKFANLLEKMGVQVKIRNNHYPSHNEVEYIKNPEEREEYLKNDVWDMRRLYQEYPRHLNPCHFIIYLDKISNMQIRKIVKRYYTNMLSNWSARTFKIRLLSFGYFLNSMYELFPNINSFSQLQREQHIEPILLNMKCSQKQKKKTLSHIKSMFEYMYYNKWDDAPSLGLLNKYDSPKVEETLPRPIPPNIKIQLDDYIEKTVIPLLEDGKPTPIVESQYWDLLIIIRNTGRRFEDICHLIAEHEDKSKECLQYDLDGDPMLYLDHRIAKIPKDLRIPLTHLKDSKGNNMVERAILRQIDRVKNLPPAPDGYKYLFREIKMDNRGLGEGKVILDRENNPIVDSISYSTFNTNIVLPKICNEIPLKNIDSSIYQISTHQFRHTVATEMIDAGVDIYAIKEFLGHSSIAMTEKYIKVYQQRLKKEFKEKLSKSDATDIKNDLQEQVQLYDNKWVKNKIIGVFELGDGCCEHPYKMPSCPHMACKTCVKKKIYPRHLQAVKDTIESETIHRDNALRMGLTEKSEEFDKIVKFYSIALEIIEKGEVFVASKHFYGKGVQ</sequence>
<dbReference type="Gene3D" id="1.10.443.10">
    <property type="entry name" value="Intergrase catalytic core"/>
    <property type="match status" value="1"/>
</dbReference>
<organism evidence="5 6">
    <name type="scientific">Caloranaerobacter azorensis</name>
    <dbReference type="NCBI Taxonomy" id="116090"/>
    <lineage>
        <taxon>Bacteria</taxon>
        <taxon>Bacillati</taxon>
        <taxon>Bacillota</taxon>
        <taxon>Tissierellia</taxon>
        <taxon>Tissierellales</taxon>
        <taxon>Thermohalobacteraceae</taxon>
        <taxon>Caloranaerobacter</taxon>
    </lineage>
</organism>
<dbReference type="AlphaFoldDB" id="A0A6P1YJW5"/>
<evidence type="ECO:0000256" key="2">
    <source>
        <dbReference type="ARBA" id="ARBA00023125"/>
    </source>
</evidence>
<feature type="domain" description="Tyr recombinase" evidence="4">
    <location>
        <begin position="224"/>
        <end position="467"/>
    </location>
</feature>
<dbReference type="SUPFAM" id="SSF56349">
    <property type="entry name" value="DNA breaking-rejoining enzymes"/>
    <property type="match status" value="1"/>
</dbReference>
<dbReference type="Pfam" id="PF00589">
    <property type="entry name" value="Phage_integrase"/>
    <property type="match status" value="1"/>
</dbReference>
<dbReference type="InterPro" id="IPR011010">
    <property type="entry name" value="DNA_brk_join_enz"/>
</dbReference>
<dbReference type="GO" id="GO:0015074">
    <property type="term" value="P:DNA integration"/>
    <property type="evidence" value="ECO:0007669"/>
    <property type="project" value="InterPro"/>
</dbReference>
<dbReference type="PROSITE" id="PS51898">
    <property type="entry name" value="TYR_RECOMBINASE"/>
    <property type="match status" value="1"/>
</dbReference>
<protein>
    <submittedName>
        <fullName evidence="5">Site-specific integrase</fullName>
    </submittedName>
</protein>
<evidence type="ECO:0000313" key="6">
    <source>
        <dbReference type="Proteomes" id="UP000464452"/>
    </source>
</evidence>
<gene>
    <name evidence="5" type="ORF">G3A45_00210</name>
</gene>
<proteinExistence type="inferred from homology"/>
<evidence type="ECO:0000256" key="3">
    <source>
        <dbReference type="ARBA" id="ARBA00023172"/>
    </source>
</evidence>
<name>A0A6P1YJW5_9FIRM</name>
<evidence type="ECO:0000313" key="5">
    <source>
        <dbReference type="EMBL" id="QIB28086.1"/>
    </source>
</evidence>
<dbReference type="EMBL" id="CP048617">
    <property type="protein sequence ID" value="QIB28086.1"/>
    <property type="molecule type" value="Genomic_DNA"/>
</dbReference>